<dbReference type="EMBL" id="MU865064">
    <property type="protein sequence ID" value="KAK4458561.1"/>
    <property type="molecule type" value="Genomic_DNA"/>
</dbReference>
<organism evidence="2 3">
    <name type="scientific">Cladorrhinum samala</name>
    <dbReference type="NCBI Taxonomy" id="585594"/>
    <lineage>
        <taxon>Eukaryota</taxon>
        <taxon>Fungi</taxon>
        <taxon>Dikarya</taxon>
        <taxon>Ascomycota</taxon>
        <taxon>Pezizomycotina</taxon>
        <taxon>Sordariomycetes</taxon>
        <taxon>Sordariomycetidae</taxon>
        <taxon>Sordariales</taxon>
        <taxon>Podosporaceae</taxon>
        <taxon>Cladorrhinum</taxon>
    </lineage>
</organism>
<name>A0AAV9HCP9_9PEZI</name>
<reference evidence="2" key="1">
    <citation type="journal article" date="2023" name="Mol. Phylogenet. Evol.">
        <title>Genome-scale phylogeny and comparative genomics of the fungal order Sordariales.</title>
        <authorList>
            <person name="Hensen N."/>
            <person name="Bonometti L."/>
            <person name="Westerberg I."/>
            <person name="Brannstrom I.O."/>
            <person name="Guillou S."/>
            <person name="Cros-Aarteil S."/>
            <person name="Calhoun S."/>
            <person name="Haridas S."/>
            <person name="Kuo A."/>
            <person name="Mondo S."/>
            <person name="Pangilinan J."/>
            <person name="Riley R."/>
            <person name="LaButti K."/>
            <person name="Andreopoulos B."/>
            <person name="Lipzen A."/>
            <person name="Chen C."/>
            <person name="Yan M."/>
            <person name="Daum C."/>
            <person name="Ng V."/>
            <person name="Clum A."/>
            <person name="Steindorff A."/>
            <person name="Ohm R.A."/>
            <person name="Martin F."/>
            <person name="Silar P."/>
            <person name="Natvig D.O."/>
            <person name="Lalanne C."/>
            <person name="Gautier V."/>
            <person name="Ament-Velasquez S.L."/>
            <person name="Kruys A."/>
            <person name="Hutchinson M.I."/>
            <person name="Powell A.J."/>
            <person name="Barry K."/>
            <person name="Miller A.N."/>
            <person name="Grigoriev I.V."/>
            <person name="Debuchy R."/>
            <person name="Gladieux P."/>
            <person name="Hiltunen Thoren M."/>
            <person name="Johannesson H."/>
        </authorList>
    </citation>
    <scope>NUCLEOTIDE SEQUENCE</scope>
    <source>
        <strain evidence="2">PSN324</strain>
    </source>
</reference>
<feature type="chain" id="PRO_5043597423" evidence="1">
    <location>
        <begin position="20"/>
        <end position="160"/>
    </location>
</feature>
<reference evidence="2" key="2">
    <citation type="submission" date="2023-06" db="EMBL/GenBank/DDBJ databases">
        <authorList>
            <consortium name="Lawrence Berkeley National Laboratory"/>
            <person name="Mondo S.J."/>
            <person name="Hensen N."/>
            <person name="Bonometti L."/>
            <person name="Westerberg I."/>
            <person name="Brannstrom I.O."/>
            <person name="Guillou S."/>
            <person name="Cros-Aarteil S."/>
            <person name="Calhoun S."/>
            <person name="Haridas S."/>
            <person name="Kuo A."/>
            <person name="Pangilinan J."/>
            <person name="Riley R."/>
            <person name="Labutti K."/>
            <person name="Andreopoulos B."/>
            <person name="Lipzen A."/>
            <person name="Chen C."/>
            <person name="Yanf M."/>
            <person name="Daum C."/>
            <person name="Ng V."/>
            <person name="Clum A."/>
            <person name="Steindorff A."/>
            <person name="Ohm R."/>
            <person name="Martin F."/>
            <person name="Silar P."/>
            <person name="Natvig D."/>
            <person name="Lalanne C."/>
            <person name="Gautier V."/>
            <person name="Ament-Velasquez S.L."/>
            <person name="Kruys A."/>
            <person name="Hutchinson M.I."/>
            <person name="Powell A.J."/>
            <person name="Barry K."/>
            <person name="Miller A.N."/>
            <person name="Grigoriev I.V."/>
            <person name="Debuchy R."/>
            <person name="Gladieux P."/>
            <person name="Thoren M.H."/>
            <person name="Johannesson H."/>
        </authorList>
    </citation>
    <scope>NUCLEOTIDE SEQUENCE</scope>
    <source>
        <strain evidence="2">PSN324</strain>
    </source>
</reference>
<accession>A0AAV9HCP9</accession>
<dbReference type="AlphaFoldDB" id="A0AAV9HCP9"/>
<evidence type="ECO:0000313" key="3">
    <source>
        <dbReference type="Proteomes" id="UP001321749"/>
    </source>
</evidence>
<proteinExistence type="predicted"/>
<evidence type="ECO:0000313" key="2">
    <source>
        <dbReference type="EMBL" id="KAK4458561.1"/>
    </source>
</evidence>
<dbReference type="Proteomes" id="UP001321749">
    <property type="component" value="Unassembled WGS sequence"/>
</dbReference>
<dbReference type="SUPFAM" id="SSF54427">
    <property type="entry name" value="NTF2-like"/>
    <property type="match status" value="1"/>
</dbReference>
<evidence type="ECO:0000256" key="1">
    <source>
        <dbReference type="SAM" id="SignalP"/>
    </source>
</evidence>
<comment type="caution">
    <text evidence="2">The sequence shown here is derived from an EMBL/GenBank/DDBJ whole genome shotgun (WGS) entry which is preliminary data.</text>
</comment>
<dbReference type="Gene3D" id="3.10.450.50">
    <property type="match status" value="1"/>
</dbReference>
<sequence>MKFTTLLAGIAAPLVAVSALPSSHTEATTGMIFDRQARRQPPPCVRQVPAPSQEELEVRFNDFVQAFVGKQKNITKAFEYIANDYINHNPMAQNGAASAWNILSPIWGGIQHNLIRSTITGNMSWVNYNGGGFGTIVDRFRWEGGCIAEHWDQGEKYPTK</sequence>
<gene>
    <name evidence="2" type="ORF">QBC42DRAFT_300162</name>
</gene>
<feature type="signal peptide" evidence="1">
    <location>
        <begin position="1"/>
        <end position="19"/>
    </location>
</feature>
<dbReference type="InterPro" id="IPR032710">
    <property type="entry name" value="NTF2-like_dom_sf"/>
</dbReference>
<keyword evidence="3" id="KW-1185">Reference proteome</keyword>
<keyword evidence="1" id="KW-0732">Signal</keyword>
<protein>
    <submittedName>
        <fullName evidence="2">Uncharacterized protein</fullName>
    </submittedName>
</protein>